<keyword evidence="3" id="KW-1185">Reference proteome</keyword>
<dbReference type="Pfam" id="PF13517">
    <property type="entry name" value="FG-GAP_3"/>
    <property type="match status" value="2"/>
</dbReference>
<dbReference type="InterPro" id="IPR006530">
    <property type="entry name" value="YD"/>
</dbReference>
<dbReference type="Pfam" id="PF05593">
    <property type="entry name" value="RHS_repeat"/>
    <property type="match status" value="1"/>
</dbReference>
<dbReference type="EMBL" id="JBEXRX010000262">
    <property type="protein sequence ID" value="MEU0156935.1"/>
    <property type="molecule type" value="Genomic_DNA"/>
</dbReference>
<reference evidence="2 3" key="1">
    <citation type="submission" date="2024-06" db="EMBL/GenBank/DDBJ databases">
        <title>The Natural Products Discovery Center: Release of the First 8490 Sequenced Strains for Exploring Actinobacteria Biosynthetic Diversity.</title>
        <authorList>
            <person name="Kalkreuter E."/>
            <person name="Kautsar S.A."/>
            <person name="Yang D."/>
            <person name="Bader C.D."/>
            <person name="Teijaro C.N."/>
            <person name="Fluegel L."/>
            <person name="Davis C.M."/>
            <person name="Simpson J.R."/>
            <person name="Lauterbach L."/>
            <person name="Steele A.D."/>
            <person name="Gui C."/>
            <person name="Meng S."/>
            <person name="Li G."/>
            <person name="Viehrig K."/>
            <person name="Ye F."/>
            <person name="Su P."/>
            <person name="Kiefer A.F."/>
            <person name="Nichols A."/>
            <person name="Cepeda A.J."/>
            <person name="Yan W."/>
            <person name="Fan B."/>
            <person name="Jiang Y."/>
            <person name="Adhikari A."/>
            <person name="Zheng C.-J."/>
            <person name="Schuster L."/>
            <person name="Cowan T.M."/>
            <person name="Smanski M.J."/>
            <person name="Chevrette M.G."/>
            <person name="De Carvalho L.P.S."/>
            <person name="Shen B."/>
        </authorList>
    </citation>
    <scope>NUCLEOTIDE SEQUENCE [LARGE SCALE GENOMIC DNA]</scope>
    <source>
        <strain evidence="2 3">NPDC006286</strain>
    </source>
</reference>
<dbReference type="NCBIfam" id="TIGR01643">
    <property type="entry name" value="YD_repeat_2x"/>
    <property type="match status" value="2"/>
</dbReference>
<dbReference type="PANTHER" id="PTHR32305">
    <property type="match status" value="1"/>
</dbReference>
<accession>A0ABV2VVV1</accession>
<name>A0ABV2VVV1_9ACTN</name>
<proteinExistence type="predicted"/>
<sequence>MSLGYNSGSVDGRTAGENVQPSWLGEGWDYQPGFIERSYRPCWDDREPTTPYWTAANGLPDACWRLNNARISWQGRSTEIVLGGDGVWRLADDDGSKVELLSDNSTDITLNWHNERWRITTDDGTQYYFGQSFLPGTTTRTNSVQGQRVVSNHSGEPCFSTASLAASNCAMAYRWNLDYVVDAHGNSMVYYYNKEYNKQRIIGSTSTIATYDRAAQLDRIEYGLRAGNEGTTTAPAKIVFSTSDRCVTSACATHDKANWPDTPWDLACSASPCGPASFWSTRRLTKIESQTWTGTGTIYNPVDQWDVTHQFPATGNGTSPALWLASITRTGKANGGSIALPAITPNGVRFDQRADYDPNGTMAQPRKWRIAGLSTETGGQILVNYEATDPGCAFGSPFPDPDNNTKRCFPQYYYPQQAPEGWSWWHKYIVKSVTEKDLVGGSPDVVTSYSYSTAGSSTPVLWGHDDGAATWASFLPKRSWADWRGYSTVTVTTGPSSGPQTQTKYLYFRGLSKDYTDSGENRAASITNSLNQVSTDDKQRAGFLHEKIEYASPGGQALTKTISTPVAHQTGQRVLSSDWAIPTTHTSYINRTAQESTYTWLAATNTWRSTRVTNTWNPTTGLLTQVDDAGDTDAAAPADETCTTYTYASNTSPNLRRFDGTGPSAINPRPVVVAADWAAYDITFPVGDFNADGKTDLIARRPADATLWLMPGNGAGGDSTAVKIGDGGWNAYQDLFSPGDFTGDGKPDVIGSKPDGTLWRWNNATTLSNPTQIGTTSWQNYDLFSPGDFNGDGKRDVLGRNNNGALVMWPGTGSGTVATGVQIGASGWDAYSQAFGWGDITGDSKTDFMAADQAGVWLYAGNGTGGYATRVRMATGLVGLDTDWFIATGDITGDGKADLLARQQRYLTSPQASQHTEAVSCPATPTFPTDALGDTRYYFDQPGASSPSLTALPVVGDVTRTEQADKYNGSTPNWITTAEVIYDQWGRPTTVKDALGRATTTTYTHASTGLLASFKVTNPALHETTTIVDPALGVSKSTTDPNDKTTTASYDALGRLTKVWLPGRSTSDPGNQEYSYSITKTAPSYVQTKILGPNNNQINSFEIYDGLLRLRQTQATAPDGKRAIADTQYDGRGLTTKTSTFYNSASGPTSTLVSFADASVATQQRTTYDGVERQTINALWSLGALEWQSVTSYDGDRVTVDPPDGATPTTTILDAQGRKSALRQYKGSAPSGDYDETRYSYDDLDRLTGMTDAAGNTWSYGYDLLGRQTSRVDPDAGTTTSTYDNAGQLNTTTDARNEVLARVYDSLGRLTELHDDTITGPLRASYVYDTVAKGRNLSSQVRRFRGQAFCSSAD</sequence>
<dbReference type="Proteomes" id="UP001550348">
    <property type="component" value="Unassembled WGS sequence"/>
</dbReference>
<evidence type="ECO:0000256" key="1">
    <source>
        <dbReference type="ARBA" id="ARBA00022729"/>
    </source>
</evidence>
<comment type="caution">
    <text evidence="2">The sequence shown here is derived from an EMBL/GenBank/DDBJ whole genome shotgun (WGS) entry which is preliminary data.</text>
</comment>
<dbReference type="Gene3D" id="2.115.10.10">
    <property type="entry name" value="Tachylectin 2"/>
    <property type="match status" value="1"/>
</dbReference>
<dbReference type="RefSeq" id="WP_355668410.1">
    <property type="nucleotide sequence ID" value="NZ_JBEXRX010000262.1"/>
</dbReference>
<dbReference type="InterPro" id="IPR013517">
    <property type="entry name" value="FG-GAP"/>
</dbReference>
<organism evidence="2 3">
    <name type="scientific">Micromonospora fulviviridis</name>
    <dbReference type="NCBI Taxonomy" id="47860"/>
    <lineage>
        <taxon>Bacteria</taxon>
        <taxon>Bacillati</taxon>
        <taxon>Actinomycetota</taxon>
        <taxon>Actinomycetes</taxon>
        <taxon>Micromonosporales</taxon>
        <taxon>Micromonosporaceae</taxon>
        <taxon>Micromonospora</taxon>
    </lineage>
</organism>
<dbReference type="InterPro" id="IPR050708">
    <property type="entry name" value="T6SS_VgrG/RHS"/>
</dbReference>
<evidence type="ECO:0000313" key="3">
    <source>
        <dbReference type="Proteomes" id="UP001550348"/>
    </source>
</evidence>
<dbReference type="PANTHER" id="PTHR32305:SF17">
    <property type="entry name" value="TRNA NUCLEASE WAPA"/>
    <property type="match status" value="1"/>
</dbReference>
<keyword evidence="1" id="KW-0732">Signal</keyword>
<protein>
    <submittedName>
        <fullName evidence="2">FG-GAP-like repeat-containing protein</fullName>
    </submittedName>
</protein>
<dbReference type="InterPro" id="IPR031325">
    <property type="entry name" value="RHS_repeat"/>
</dbReference>
<gene>
    <name evidence="2" type="ORF">ABZ071_34750</name>
</gene>
<evidence type="ECO:0000313" key="2">
    <source>
        <dbReference type="EMBL" id="MEU0156935.1"/>
    </source>
</evidence>
<dbReference type="InterPro" id="IPR028994">
    <property type="entry name" value="Integrin_alpha_N"/>
</dbReference>
<dbReference type="SUPFAM" id="SSF69318">
    <property type="entry name" value="Integrin alpha N-terminal domain"/>
    <property type="match status" value="1"/>
</dbReference>
<dbReference type="Gene3D" id="2.180.10.10">
    <property type="entry name" value="RHS repeat-associated core"/>
    <property type="match status" value="2"/>
</dbReference>